<gene>
    <name evidence="2" type="ORF">ABIC20_006833</name>
</gene>
<evidence type="ECO:0000313" key="3">
    <source>
        <dbReference type="Proteomes" id="UP001549119"/>
    </source>
</evidence>
<dbReference type="EMBL" id="JBEPNW010000003">
    <property type="protein sequence ID" value="MET3869455.1"/>
    <property type="molecule type" value="Genomic_DNA"/>
</dbReference>
<comment type="caution">
    <text evidence="2">The sequence shown here is derived from an EMBL/GenBank/DDBJ whole genome shotgun (WGS) entry which is preliminary data.</text>
</comment>
<dbReference type="PROSITE" id="PS01124">
    <property type="entry name" value="HTH_ARAC_FAMILY_2"/>
    <property type="match status" value="1"/>
</dbReference>
<sequence length="165" mass="17525">MSDPPSAAAAPAPPRSWQDAVAEGLARPGWLEVARIEPVAAEITVGLAGPALLYACCGPASGEDLIRAGDARLSGLERDFRNGWTIERLAREVGIDEKPLEYGFRDRAGQPVHAHLAALLLDAAARLLRQGVSAAVSVGFGTLSDSINVFRENKGLSPSRFTRLR</sequence>
<reference evidence="2 3" key="1">
    <citation type="submission" date="2024-06" db="EMBL/GenBank/DDBJ databases">
        <title>Genomics of switchgrass bacterial isolates.</title>
        <authorList>
            <person name="Shade A."/>
        </authorList>
    </citation>
    <scope>NUCLEOTIDE SEQUENCE [LARGE SCALE GENOMIC DNA]</scope>
    <source>
        <strain evidence="2 3">PvP084</strain>
    </source>
</reference>
<evidence type="ECO:0000313" key="2">
    <source>
        <dbReference type="EMBL" id="MET3869455.1"/>
    </source>
</evidence>
<dbReference type="InterPro" id="IPR018060">
    <property type="entry name" value="HTH_AraC"/>
</dbReference>
<organism evidence="2 3">
    <name type="scientific">Methylobacterium radiotolerans</name>
    <dbReference type="NCBI Taxonomy" id="31998"/>
    <lineage>
        <taxon>Bacteria</taxon>
        <taxon>Pseudomonadati</taxon>
        <taxon>Pseudomonadota</taxon>
        <taxon>Alphaproteobacteria</taxon>
        <taxon>Hyphomicrobiales</taxon>
        <taxon>Methylobacteriaceae</taxon>
        <taxon>Methylobacterium</taxon>
    </lineage>
</organism>
<keyword evidence="3" id="KW-1185">Reference proteome</keyword>
<feature type="domain" description="HTH araC/xylS-type" evidence="1">
    <location>
        <begin position="70"/>
        <end position="164"/>
    </location>
</feature>
<dbReference type="SMART" id="SM00342">
    <property type="entry name" value="HTH_ARAC"/>
    <property type="match status" value="1"/>
</dbReference>
<accession>A0ABV2NSK6</accession>
<evidence type="ECO:0000259" key="1">
    <source>
        <dbReference type="PROSITE" id="PS01124"/>
    </source>
</evidence>
<dbReference type="Gene3D" id="1.10.10.60">
    <property type="entry name" value="Homeodomain-like"/>
    <property type="match status" value="1"/>
</dbReference>
<name>A0ABV2NSK6_9HYPH</name>
<proteinExistence type="predicted"/>
<dbReference type="Proteomes" id="UP001549119">
    <property type="component" value="Unassembled WGS sequence"/>
</dbReference>
<protein>
    <submittedName>
        <fullName evidence="2">AraC-like DNA-binding protein</fullName>
    </submittedName>
</protein>
<dbReference type="RefSeq" id="WP_209651271.1">
    <property type="nucleotide sequence ID" value="NZ_JBEPNV010000002.1"/>
</dbReference>
<dbReference type="Pfam" id="PF12833">
    <property type="entry name" value="HTH_18"/>
    <property type="match status" value="1"/>
</dbReference>